<evidence type="ECO:0000259" key="1">
    <source>
        <dbReference type="Pfam" id="PF09346"/>
    </source>
</evidence>
<dbReference type="SUPFAM" id="SSF160631">
    <property type="entry name" value="SMI1/KNR4-like"/>
    <property type="match status" value="1"/>
</dbReference>
<gene>
    <name evidence="2" type="ORF">Q8F55_006132</name>
</gene>
<reference evidence="2 3" key="1">
    <citation type="submission" date="2023-08" db="EMBL/GenBank/DDBJ databases">
        <title>Annotated Genome Sequence of Vanrija albida AlHP1.</title>
        <authorList>
            <person name="Herzog R."/>
        </authorList>
    </citation>
    <scope>NUCLEOTIDE SEQUENCE [LARGE SCALE GENOMIC DNA]</scope>
    <source>
        <strain evidence="2 3">AlHP1</strain>
    </source>
</reference>
<accession>A0ABR3PX80</accession>
<dbReference type="InterPro" id="IPR018958">
    <property type="entry name" value="Knr4/Smi1-like_dom"/>
</dbReference>
<feature type="domain" description="Knr4/Smi1-like" evidence="1">
    <location>
        <begin position="29"/>
        <end position="168"/>
    </location>
</feature>
<dbReference type="Pfam" id="PF09346">
    <property type="entry name" value="SMI1_KNR4"/>
    <property type="match status" value="1"/>
</dbReference>
<sequence length="190" mass="20970">MDAQDYIKAVLQIYKSFSLTLPLHTGADDPLLDQVQDKFGHADLLAPLIELWRTANGSDDYAPVFVNPGFLTGYDLFSIDDALSAYDGMRVRAPQYEGYDDPEPRDPRLAPGWWQPGWLPFAGFGGATLLLLVDLSPGAKGQKGQVIAYTHDPDQMTFVAGSLPEFFKASAVDFEQEGEEILEGLIEELE</sequence>
<dbReference type="RefSeq" id="XP_069206672.1">
    <property type="nucleotide sequence ID" value="XM_069354601.1"/>
</dbReference>
<dbReference type="EMBL" id="JBBXJM010000005">
    <property type="protein sequence ID" value="KAL1406728.1"/>
    <property type="molecule type" value="Genomic_DNA"/>
</dbReference>
<protein>
    <recommendedName>
        <fullName evidence="1">Knr4/Smi1-like domain-containing protein</fullName>
    </recommendedName>
</protein>
<name>A0ABR3PX80_9TREE</name>
<dbReference type="Proteomes" id="UP001565368">
    <property type="component" value="Unassembled WGS sequence"/>
</dbReference>
<proteinExistence type="predicted"/>
<keyword evidence="3" id="KW-1185">Reference proteome</keyword>
<evidence type="ECO:0000313" key="2">
    <source>
        <dbReference type="EMBL" id="KAL1406728.1"/>
    </source>
</evidence>
<evidence type="ECO:0000313" key="3">
    <source>
        <dbReference type="Proteomes" id="UP001565368"/>
    </source>
</evidence>
<dbReference type="GeneID" id="95987175"/>
<dbReference type="InterPro" id="IPR037883">
    <property type="entry name" value="Knr4/Smi1-like_sf"/>
</dbReference>
<comment type="caution">
    <text evidence="2">The sequence shown here is derived from an EMBL/GenBank/DDBJ whole genome shotgun (WGS) entry which is preliminary data.</text>
</comment>
<organism evidence="2 3">
    <name type="scientific">Vanrija albida</name>
    <dbReference type="NCBI Taxonomy" id="181172"/>
    <lineage>
        <taxon>Eukaryota</taxon>
        <taxon>Fungi</taxon>
        <taxon>Dikarya</taxon>
        <taxon>Basidiomycota</taxon>
        <taxon>Agaricomycotina</taxon>
        <taxon>Tremellomycetes</taxon>
        <taxon>Trichosporonales</taxon>
        <taxon>Trichosporonaceae</taxon>
        <taxon>Vanrija</taxon>
    </lineage>
</organism>